<dbReference type="GO" id="GO:0005576">
    <property type="term" value="C:extracellular region"/>
    <property type="evidence" value="ECO:0007669"/>
    <property type="project" value="InterPro"/>
</dbReference>
<dbReference type="Proteomes" id="UP000604825">
    <property type="component" value="Unassembled WGS sequence"/>
</dbReference>
<keyword evidence="2" id="KW-0732">Signal</keyword>
<feature type="domain" description="SCP" evidence="4">
    <location>
        <begin position="50"/>
        <end position="182"/>
    </location>
</feature>
<dbReference type="InterPro" id="IPR001283">
    <property type="entry name" value="CRISP-related"/>
</dbReference>
<evidence type="ECO:0000259" key="4">
    <source>
        <dbReference type="SMART" id="SM00198"/>
    </source>
</evidence>
<sequence>MPERSPMASSSSWSPRARFSGTAVLGIALLVLLAGCAANASAYYPGGGGDMRYQFLAQQNAARASMGLPPLVWDERVASYARWYAQSRRGDCALVHSSGPYGENLFWGSGTGWAPAQAVGAWLSERPRYDYWSNSCYGGMCGHYTQIMWRSTRRVGCAEVTCYNGRGTFITCNYDPPGNYVGVRPY</sequence>
<dbReference type="FunFam" id="3.40.33.10:FF:000006">
    <property type="entry name" value="Putative pathogenesis-related protein 1"/>
    <property type="match status" value="1"/>
</dbReference>
<evidence type="ECO:0000256" key="2">
    <source>
        <dbReference type="ARBA" id="ARBA00022729"/>
    </source>
</evidence>
<name>A0A811PC04_9POAL</name>
<dbReference type="CDD" id="cd05381">
    <property type="entry name" value="CAP_PR-1"/>
    <property type="match status" value="1"/>
</dbReference>
<dbReference type="OrthoDB" id="337038at2759"/>
<evidence type="ECO:0000256" key="3">
    <source>
        <dbReference type="ARBA" id="ARBA00023157"/>
    </source>
</evidence>
<dbReference type="PROSITE" id="PS01010">
    <property type="entry name" value="CRISP_2"/>
    <property type="match status" value="1"/>
</dbReference>
<dbReference type="GO" id="GO:0098542">
    <property type="term" value="P:defense response to other organism"/>
    <property type="evidence" value="ECO:0007669"/>
    <property type="project" value="UniProtKB-ARBA"/>
</dbReference>
<dbReference type="InterPro" id="IPR018244">
    <property type="entry name" value="Allrgn_V5/Tpx1_CS"/>
</dbReference>
<evidence type="ECO:0000256" key="1">
    <source>
        <dbReference type="ARBA" id="ARBA00009923"/>
    </source>
</evidence>
<reference evidence="5" key="1">
    <citation type="submission" date="2020-10" db="EMBL/GenBank/DDBJ databases">
        <authorList>
            <person name="Han B."/>
            <person name="Lu T."/>
            <person name="Zhao Q."/>
            <person name="Huang X."/>
            <person name="Zhao Y."/>
        </authorList>
    </citation>
    <scope>NUCLEOTIDE SEQUENCE</scope>
</reference>
<comment type="similarity">
    <text evidence="1">Belongs to the CRISP family.</text>
</comment>
<organism evidence="5 6">
    <name type="scientific">Miscanthus lutarioriparius</name>
    <dbReference type="NCBI Taxonomy" id="422564"/>
    <lineage>
        <taxon>Eukaryota</taxon>
        <taxon>Viridiplantae</taxon>
        <taxon>Streptophyta</taxon>
        <taxon>Embryophyta</taxon>
        <taxon>Tracheophyta</taxon>
        <taxon>Spermatophyta</taxon>
        <taxon>Magnoliopsida</taxon>
        <taxon>Liliopsida</taxon>
        <taxon>Poales</taxon>
        <taxon>Poaceae</taxon>
        <taxon>PACMAD clade</taxon>
        <taxon>Panicoideae</taxon>
        <taxon>Andropogonodae</taxon>
        <taxon>Andropogoneae</taxon>
        <taxon>Saccharinae</taxon>
        <taxon>Miscanthus</taxon>
    </lineage>
</organism>
<comment type="caution">
    <text evidence="5">The sequence shown here is derived from an EMBL/GenBank/DDBJ whole genome shotgun (WGS) entry which is preliminary data.</text>
</comment>
<dbReference type="PANTHER" id="PTHR10334">
    <property type="entry name" value="CYSTEINE-RICH SECRETORY PROTEIN-RELATED"/>
    <property type="match status" value="1"/>
</dbReference>
<dbReference type="SMART" id="SM00198">
    <property type="entry name" value="SCP"/>
    <property type="match status" value="1"/>
</dbReference>
<dbReference type="InterPro" id="IPR035940">
    <property type="entry name" value="CAP_sf"/>
</dbReference>
<keyword evidence="6" id="KW-1185">Reference proteome</keyword>
<dbReference type="AlphaFoldDB" id="A0A811PC04"/>
<dbReference type="Gene3D" id="3.40.33.10">
    <property type="entry name" value="CAP"/>
    <property type="match status" value="1"/>
</dbReference>
<gene>
    <name evidence="5" type="ORF">NCGR_LOCUS27627</name>
</gene>
<evidence type="ECO:0000313" key="5">
    <source>
        <dbReference type="EMBL" id="CAD6242040.1"/>
    </source>
</evidence>
<dbReference type="PRINTS" id="PR00837">
    <property type="entry name" value="V5TPXLIKE"/>
</dbReference>
<protein>
    <recommendedName>
        <fullName evidence="4">SCP domain-containing protein</fullName>
    </recommendedName>
</protein>
<evidence type="ECO:0000313" key="6">
    <source>
        <dbReference type="Proteomes" id="UP000604825"/>
    </source>
</evidence>
<dbReference type="EMBL" id="CAJGYO010000007">
    <property type="protein sequence ID" value="CAD6242040.1"/>
    <property type="molecule type" value="Genomic_DNA"/>
</dbReference>
<dbReference type="Pfam" id="PF00188">
    <property type="entry name" value="CAP"/>
    <property type="match status" value="1"/>
</dbReference>
<dbReference type="PROSITE" id="PS01009">
    <property type="entry name" value="CRISP_1"/>
    <property type="match status" value="1"/>
</dbReference>
<dbReference type="SUPFAM" id="SSF55797">
    <property type="entry name" value="PR-1-like"/>
    <property type="match status" value="1"/>
</dbReference>
<dbReference type="InterPro" id="IPR014044">
    <property type="entry name" value="CAP_dom"/>
</dbReference>
<accession>A0A811PC04</accession>
<proteinExistence type="inferred from homology"/>
<keyword evidence="3" id="KW-1015">Disulfide bond</keyword>